<dbReference type="OrthoDB" id="10001678at2759"/>
<evidence type="ECO:0000313" key="4">
    <source>
        <dbReference type="Proteomes" id="UP000663828"/>
    </source>
</evidence>
<sequence>MPSTVVSPLYWNYWANAIYILGMFGYLTIDSTNYLFSGFQNDLSNLIYVFLAILFALGAILYAIDWYVYAVKLREDENEPIHYRAELIACMFQNVGCYLYLLGATLAFHQLKYIKTTLLLNFFAILAFLTESSLIFLGWRMALRRQGARNPKRGCVAQDVCMWAHLLYFIGNVIYLCATSLAYRFYVDFNVAYPNGVVILQIFGDLIYLLDAYLYYKCWKRDKQEYDANTERQNLVKLNVVKQLSTENFANDMKNDSDN</sequence>
<keyword evidence="1" id="KW-1133">Transmembrane helix</keyword>
<feature type="transmembrane region" description="Helical" evidence="1">
    <location>
        <begin position="88"/>
        <end position="108"/>
    </location>
</feature>
<keyword evidence="1" id="KW-0812">Transmembrane</keyword>
<feature type="transmembrane region" description="Helical" evidence="1">
    <location>
        <begin position="9"/>
        <end position="27"/>
    </location>
</feature>
<reference evidence="3" key="1">
    <citation type="submission" date="2021-02" db="EMBL/GenBank/DDBJ databases">
        <authorList>
            <person name="Nowell W R."/>
        </authorList>
    </citation>
    <scope>NUCLEOTIDE SEQUENCE</scope>
</reference>
<comment type="caution">
    <text evidence="3">The sequence shown here is derived from an EMBL/GenBank/DDBJ whole genome shotgun (WGS) entry which is preliminary data.</text>
</comment>
<feature type="transmembrane region" description="Helical" evidence="1">
    <location>
        <begin position="120"/>
        <end position="139"/>
    </location>
</feature>
<dbReference type="EMBL" id="CAJNOR010001258">
    <property type="protein sequence ID" value="CAF1108508.1"/>
    <property type="molecule type" value="Genomic_DNA"/>
</dbReference>
<protein>
    <submittedName>
        <fullName evidence="3">Uncharacterized protein</fullName>
    </submittedName>
</protein>
<organism evidence="3 5">
    <name type="scientific">Adineta ricciae</name>
    <name type="common">Rotifer</name>
    <dbReference type="NCBI Taxonomy" id="249248"/>
    <lineage>
        <taxon>Eukaryota</taxon>
        <taxon>Metazoa</taxon>
        <taxon>Spiralia</taxon>
        <taxon>Gnathifera</taxon>
        <taxon>Rotifera</taxon>
        <taxon>Eurotatoria</taxon>
        <taxon>Bdelloidea</taxon>
        <taxon>Adinetida</taxon>
        <taxon>Adinetidae</taxon>
        <taxon>Adineta</taxon>
    </lineage>
</organism>
<evidence type="ECO:0000313" key="2">
    <source>
        <dbReference type="EMBL" id="CAF1108508.1"/>
    </source>
</evidence>
<feature type="transmembrane region" description="Helical" evidence="1">
    <location>
        <begin position="160"/>
        <end position="186"/>
    </location>
</feature>
<evidence type="ECO:0000313" key="3">
    <source>
        <dbReference type="EMBL" id="CAF1131634.1"/>
    </source>
</evidence>
<dbReference type="Proteomes" id="UP000663828">
    <property type="component" value="Unassembled WGS sequence"/>
</dbReference>
<dbReference type="Proteomes" id="UP000663852">
    <property type="component" value="Unassembled WGS sequence"/>
</dbReference>
<evidence type="ECO:0000313" key="5">
    <source>
        <dbReference type="Proteomes" id="UP000663852"/>
    </source>
</evidence>
<keyword evidence="1" id="KW-0472">Membrane</keyword>
<feature type="transmembrane region" description="Helical" evidence="1">
    <location>
        <begin position="198"/>
        <end position="216"/>
    </location>
</feature>
<evidence type="ECO:0000256" key="1">
    <source>
        <dbReference type="SAM" id="Phobius"/>
    </source>
</evidence>
<keyword evidence="4" id="KW-1185">Reference proteome</keyword>
<feature type="transmembrane region" description="Helical" evidence="1">
    <location>
        <begin position="47"/>
        <end position="68"/>
    </location>
</feature>
<proteinExistence type="predicted"/>
<accession>A0A814RBB8</accession>
<name>A0A814RBB8_ADIRI</name>
<dbReference type="EMBL" id="CAJNOJ010000110">
    <property type="protein sequence ID" value="CAF1131634.1"/>
    <property type="molecule type" value="Genomic_DNA"/>
</dbReference>
<dbReference type="AlphaFoldDB" id="A0A814RBB8"/>
<gene>
    <name evidence="3" type="ORF">EDS130_LOCUS21610</name>
    <name evidence="2" type="ORF">XAT740_LOCUS18739</name>
</gene>